<feature type="region of interest" description="Disordered" evidence="1">
    <location>
        <begin position="80"/>
        <end position="111"/>
    </location>
</feature>
<evidence type="ECO:0000256" key="1">
    <source>
        <dbReference type="SAM" id="MobiDB-lite"/>
    </source>
</evidence>
<reference evidence="2 3" key="1">
    <citation type="journal article" date="2023" name="Plants (Basel)">
        <title>Bridging the Gap: Combining Genomics and Transcriptomics Approaches to Understand Stylosanthes scabra, an Orphan Legume from the Brazilian Caatinga.</title>
        <authorList>
            <person name="Ferreira-Neto J.R.C."/>
            <person name="da Silva M.D."/>
            <person name="Binneck E."/>
            <person name="de Melo N.F."/>
            <person name="da Silva R.H."/>
            <person name="de Melo A.L.T.M."/>
            <person name="Pandolfi V."/>
            <person name="Bustamante F.O."/>
            <person name="Brasileiro-Vidal A.C."/>
            <person name="Benko-Iseppon A.M."/>
        </authorList>
    </citation>
    <scope>NUCLEOTIDE SEQUENCE [LARGE SCALE GENOMIC DNA]</scope>
    <source>
        <tissue evidence="2">Leaves</tissue>
    </source>
</reference>
<gene>
    <name evidence="2" type="ORF">PIB30_046532</name>
</gene>
<sequence>MDICSEHHKVFVVQVWKLNPVMEKGCLEEVDLNRNLRSQDMDLVETSSRTVSPKVSYKDSLLAPKGPNTDNWDISSIIVDENEPNPEDPWYKDTDLPEGKEKTFDPYPTIPISNEEFEDWCKP</sequence>
<keyword evidence="3" id="KW-1185">Reference proteome</keyword>
<organism evidence="2 3">
    <name type="scientific">Stylosanthes scabra</name>
    <dbReference type="NCBI Taxonomy" id="79078"/>
    <lineage>
        <taxon>Eukaryota</taxon>
        <taxon>Viridiplantae</taxon>
        <taxon>Streptophyta</taxon>
        <taxon>Embryophyta</taxon>
        <taxon>Tracheophyta</taxon>
        <taxon>Spermatophyta</taxon>
        <taxon>Magnoliopsida</taxon>
        <taxon>eudicotyledons</taxon>
        <taxon>Gunneridae</taxon>
        <taxon>Pentapetalae</taxon>
        <taxon>rosids</taxon>
        <taxon>fabids</taxon>
        <taxon>Fabales</taxon>
        <taxon>Fabaceae</taxon>
        <taxon>Papilionoideae</taxon>
        <taxon>50 kb inversion clade</taxon>
        <taxon>dalbergioids sensu lato</taxon>
        <taxon>Dalbergieae</taxon>
        <taxon>Pterocarpus clade</taxon>
        <taxon>Stylosanthes</taxon>
    </lineage>
</organism>
<name>A0ABU6RH57_9FABA</name>
<dbReference type="EMBL" id="JASCZI010030499">
    <property type="protein sequence ID" value="MED6123151.1"/>
    <property type="molecule type" value="Genomic_DNA"/>
</dbReference>
<feature type="compositionally biased region" description="Basic and acidic residues" evidence="1">
    <location>
        <begin position="89"/>
        <end position="104"/>
    </location>
</feature>
<evidence type="ECO:0000313" key="3">
    <source>
        <dbReference type="Proteomes" id="UP001341840"/>
    </source>
</evidence>
<evidence type="ECO:0000313" key="2">
    <source>
        <dbReference type="EMBL" id="MED6123151.1"/>
    </source>
</evidence>
<accession>A0ABU6RH57</accession>
<dbReference type="Proteomes" id="UP001341840">
    <property type="component" value="Unassembled WGS sequence"/>
</dbReference>
<proteinExistence type="predicted"/>
<protein>
    <submittedName>
        <fullName evidence="2">Uncharacterized protein</fullName>
    </submittedName>
</protein>
<comment type="caution">
    <text evidence="2">The sequence shown here is derived from an EMBL/GenBank/DDBJ whole genome shotgun (WGS) entry which is preliminary data.</text>
</comment>